<dbReference type="CDD" id="cd06171">
    <property type="entry name" value="Sigma70_r4"/>
    <property type="match status" value="1"/>
</dbReference>
<dbReference type="SUPFAM" id="SSF88946">
    <property type="entry name" value="Sigma2 domain of RNA polymerase sigma factors"/>
    <property type="match status" value="1"/>
</dbReference>
<dbReference type="Pfam" id="PF04542">
    <property type="entry name" value="Sigma70_r2"/>
    <property type="match status" value="1"/>
</dbReference>
<dbReference type="GO" id="GO:0003677">
    <property type="term" value="F:DNA binding"/>
    <property type="evidence" value="ECO:0007669"/>
    <property type="project" value="InterPro"/>
</dbReference>
<dbReference type="SUPFAM" id="SSF88659">
    <property type="entry name" value="Sigma3 and sigma4 domains of RNA polymerase sigma factors"/>
    <property type="match status" value="1"/>
</dbReference>
<dbReference type="InterPro" id="IPR007627">
    <property type="entry name" value="RNA_pol_sigma70_r2"/>
</dbReference>
<evidence type="ECO:0000256" key="3">
    <source>
        <dbReference type="ARBA" id="ARBA00023082"/>
    </source>
</evidence>
<dbReference type="InterPro" id="IPR013324">
    <property type="entry name" value="RNA_pol_sigma_r3/r4-like"/>
</dbReference>
<keyword evidence="3" id="KW-0731">Sigma factor</keyword>
<evidence type="ECO:0000256" key="1">
    <source>
        <dbReference type="ARBA" id="ARBA00010641"/>
    </source>
</evidence>
<organism evidence="8 9">
    <name type="scientific">Sedimentibacter hydroxybenzoicus DSM 7310</name>
    <dbReference type="NCBI Taxonomy" id="1123245"/>
    <lineage>
        <taxon>Bacteria</taxon>
        <taxon>Bacillati</taxon>
        <taxon>Bacillota</taxon>
        <taxon>Tissierellia</taxon>
        <taxon>Sedimentibacter</taxon>
    </lineage>
</organism>
<name>A0A974BHW2_SEDHY</name>
<dbReference type="Gene3D" id="1.10.1740.10">
    <property type="match status" value="1"/>
</dbReference>
<gene>
    <name evidence="8" type="ORF">HZF24_03585</name>
</gene>
<dbReference type="InterPro" id="IPR013325">
    <property type="entry name" value="RNA_pol_sigma_r2"/>
</dbReference>
<dbReference type="RefSeq" id="WP_179236900.1">
    <property type="nucleotide sequence ID" value="NZ_JACBNQ010000002.1"/>
</dbReference>
<dbReference type="AlphaFoldDB" id="A0A974BHW2"/>
<dbReference type="InterPro" id="IPR039425">
    <property type="entry name" value="RNA_pol_sigma-70-like"/>
</dbReference>
<sequence>MIFYLSLIDNQEDKDKFEYIYTNFRHTMLYEAKYILRDEDMAEDAVHEAFIKIIKNISKISTENRNRLRSLLVLIVKQKSIDMIRKNEKEETDYVENIEKIQDENEEIHDEVLDKVLSIHGVRHMMGIIAELEDAYKIPLELKLFHEYSNKEIAEILDLSEGHVRIRIFRARQQIIKKYEQENE</sequence>
<dbReference type="GO" id="GO:0006352">
    <property type="term" value="P:DNA-templated transcription initiation"/>
    <property type="evidence" value="ECO:0007669"/>
    <property type="project" value="InterPro"/>
</dbReference>
<feature type="domain" description="RNA polymerase sigma-70 region 2" evidence="6">
    <location>
        <begin position="21"/>
        <end position="89"/>
    </location>
</feature>
<keyword evidence="4" id="KW-0804">Transcription</keyword>
<protein>
    <submittedName>
        <fullName evidence="8">RNA polymerase sigma factor</fullName>
    </submittedName>
</protein>
<comment type="similarity">
    <text evidence="1">Belongs to the sigma-70 factor family. ECF subfamily.</text>
</comment>
<feature type="domain" description="RNA polymerase sigma factor 70 region 4 type 2" evidence="7">
    <location>
        <begin position="128"/>
        <end position="174"/>
    </location>
</feature>
<evidence type="ECO:0000256" key="5">
    <source>
        <dbReference type="SAM" id="Coils"/>
    </source>
</evidence>
<dbReference type="InterPro" id="IPR014284">
    <property type="entry name" value="RNA_pol_sigma-70_dom"/>
</dbReference>
<evidence type="ECO:0000313" key="9">
    <source>
        <dbReference type="Proteomes" id="UP000611629"/>
    </source>
</evidence>
<dbReference type="Proteomes" id="UP000611629">
    <property type="component" value="Unassembled WGS sequence"/>
</dbReference>
<dbReference type="Gene3D" id="1.10.10.10">
    <property type="entry name" value="Winged helix-like DNA-binding domain superfamily/Winged helix DNA-binding domain"/>
    <property type="match status" value="1"/>
</dbReference>
<evidence type="ECO:0000256" key="4">
    <source>
        <dbReference type="ARBA" id="ARBA00023163"/>
    </source>
</evidence>
<dbReference type="NCBIfam" id="TIGR02937">
    <property type="entry name" value="sigma70-ECF"/>
    <property type="match status" value="1"/>
</dbReference>
<dbReference type="PANTHER" id="PTHR43133:SF60">
    <property type="entry name" value="RNA POLYMERASE SIGMA FACTOR SIGV"/>
    <property type="match status" value="1"/>
</dbReference>
<reference evidence="8" key="1">
    <citation type="submission" date="2020-07" db="EMBL/GenBank/DDBJ databases">
        <title>Genomic analysis of a strain of Sedimentibacter Hydroxybenzoicus DSM7310.</title>
        <authorList>
            <person name="Ma S."/>
        </authorList>
    </citation>
    <scope>NUCLEOTIDE SEQUENCE</scope>
    <source>
        <strain evidence="8">DSM 7310</strain>
    </source>
</reference>
<comment type="caution">
    <text evidence="8">The sequence shown here is derived from an EMBL/GenBank/DDBJ whole genome shotgun (WGS) entry which is preliminary data.</text>
</comment>
<keyword evidence="5" id="KW-0175">Coiled coil</keyword>
<keyword evidence="2" id="KW-0805">Transcription regulation</keyword>
<dbReference type="PANTHER" id="PTHR43133">
    <property type="entry name" value="RNA POLYMERASE ECF-TYPE SIGMA FACTO"/>
    <property type="match status" value="1"/>
</dbReference>
<feature type="coiled-coil region" evidence="5">
    <location>
        <begin position="84"/>
        <end position="111"/>
    </location>
</feature>
<dbReference type="EMBL" id="JACBNQ010000002">
    <property type="protein sequence ID" value="NYB73216.1"/>
    <property type="molecule type" value="Genomic_DNA"/>
</dbReference>
<evidence type="ECO:0000259" key="7">
    <source>
        <dbReference type="Pfam" id="PF08281"/>
    </source>
</evidence>
<dbReference type="InterPro" id="IPR013249">
    <property type="entry name" value="RNA_pol_sigma70_r4_t2"/>
</dbReference>
<evidence type="ECO:0000313" key="8">
    <source>
        <dbReference type="EMBL" id="NYB73216.1"/>
    </source>
</evidence>
<proteinExistence type="inferred from homology"/>
<evidence type="ECO:0000256" key="2">
    <source>
        <dbReference type="ARBA" id="ARBA00023015"/>
    </source>
</evidence>
<dbReference type="GO" id="GO:0016987">
    <property type="term" value="F:sigma factor activity"/>
    <property type="evidence" value="ECO:0007669"/>
    <property type="project" value="UniProtKB-KW"/>
</dbReference>
<dbReference type="Pfam" id="PF08281">
    <property type="entry name" value="Sigma70_r4_2"/>
    <property type="match status" value="1"/>
</dbReference>
<keyword evidence="9" id="KW-1185">Reference proteome</keyword>
<dbReference type="InterPro" id="IPR036388">
    <property type="entry name" value="WH-like_DNA-bd_sf"/>
</dbReference>
<evidence type="ECO:0000259" key="6">
    <source>
        <dbReference type="Pfam" id="PF04542"/>
    </source>
</evidence>
<accession>A0A974BHW2</accession>